<evidence type="ECO:0000313" key="1">
    <source>
        <dbReference type="EMBL" id="AGB07134.1"/>
    </source>
</evidence>
<dbReference type="KEGG" id="vg:40102896"/>
<reference evidence="1 2" key="1">
    <citation type="submission" date="2012-11" db="EMBL/GenBank/DDBJ databases">
        <title>Complete genome sequence of a novel phiKZ-like Vibrio phage.</title>
        <authorList>
            <person name="Luo Z."/>
            <person name="Yu Y."/>
        </authorList>
    </citation>
    <scope>NUCLEOTIDE SEQUENCE [LARGE SCALE GENOMIC DNA]</scope>
</reference>
<organism evidence="1 2">
    <name type="scientific">Vibrio phage VP4B</name>
    <dbReference type="NCBI Taxonomy" id="1262540"/>
    <lineage>
        <taxon>Viruses</taxon>
        <taxon>Duplodnaviria</taxon>
        <taxon>Heunggongvirae</taxon>
        <taxon>Uroviricota</taxon>
        <taxon>Caudoviricetes</taxon>
        <taxon>Chimalliviridae</taxon>
        <taxon>Gorgonvirinae</taxon>
        <taxon>Tidunavirus</taxon>
        <taxon>Tidunavirus VP4B</taxon>
    </lineage>
</organism>
<dbReference type="Proteomes" id="UP000272155">
    <property type="component" value="Segment"/>
</dbReference>
<proteinExistence type="predicted"/>
<name>V9LZ87_9CAUD</name>
<evidence type="ECO:0000313" key="2">
    <source>
        <dbReference type="Proteomes" id="UP000272155"/>
    </source>
</evidence>
<dbReference type="EMBL" id="KC131130">
    <property type="protein sequence ID" value="AGB07134.1"/>
    <property type="molecule type" value="Genomic_DNA"/>
</dbReference>
<keyword evidence="2" id="KW-1185">Reference proteome</keyword>
<dbReference type="GeneID" id="40102896"/>
<protein>
    <submittedName>
        <fullName evidence="1">Uncharacterized protein</fullName>
    </submittedName>
</protein>
<dbReference type="OrthoDB" id="8201at10239"/>
<accession>V9LZ87</accession>
<sequence length="479" mass="53727">MQHRDASVYERTPDFIQALVNVSTGTAPLTPDNLVSEVPAATEAGSDHGLMQQQAIEHIANGVRNAFQQIRQYIRPLDSAITEGVQDFYSPTSAITAVHNNFYISYVELENPFFVSPLFPETVPSKVWDYQNFEVRHLTEHANKFPRMELNQIEDLLHTTSEELSHFLDVEVAQSAYNYYVAAGEWAGLFPAKEKHLVLDRDADLPTLIQLYIVLSRLDVEETVLEGVQDMTLDAYRAYIKTALNVVIYALQRNRQYCGDLAKQILPIIKEEIGATRAEYGTVSGSIRVGLTERAIELVEENNTSLSEVLIGYAVARASNKDANHVPPLDAIPEYLEKYNEYLNGVKAEIISKAVKHVTRVAETKINEFQKQHEELGDIIAKFNDDLPYRRLSTAVANEISTWAHRYRDQVINGDKEDKVFLSHPTIAIAVAKKLGMTFAAEILSRSVVTSDMTLEQRRDKLAEAVGECVAGLCLGKNL</sequence>
<dbReference type="RefSeq" id="YP_009625996.1">
    <property type="nucleotide sequence ID" value="NC_042136.1"/>
</dbReference>